<evidence type="ECO:0000313" key="2">
    <source>
        <dbReference type="Proteomes" id="UP000814140"/>
    </source>
</evidence>
<reference evidence="1" key="2">
    <citation type="journal article" date="2022" name="New Phytol.">
        <title>Evolutionary transition to the ectomycorrhizal habit in the genomes of a hyperdiverse lineage of mushroom-forming fungi.</title>
        <authorList>
            <person name="Looney B."/>
            <person name="Miyauchi S."/>
            <person name="Morin E."/>
            <person name="Drula E."/>
            <person name="Courty P.E."/>
            <person name="Kohler A."/>
            <person name="Kuo A."/>
            <person name="LaButti K."/>
            <person name="Pangilinan J."/>
            <person name="Lipzen A."/>
            <person name="Riley R."/>
            <person name="Andreopoulos W."/>
            <person name="He G."/>
            <person name="Johnson J."/>
            <person name="Nolan M."/>
            <person name="Tritt A."/>
            <person name="Barry K.W."/>
            <person name="Grigoriev I.V."/>
            <person name="Nagy L.G."/>
            <person name="Hibbett D."/>
            <person name="Henrissat B."/>
            <person name="Matheny P.B."/>
            <person name="Labbe J."/>
            <person name="Martin F.M."/>
        </authorList>
    </citation>
    <scope>NUCLEOTIDE SEQUENCE</scope>
    <source>
        <strain evidence="1">HHB10654</strain>
    </source>
</reference>
<protein>
    <submittedName>
        <fullName evidence="1">Uncharacterized protein</fullName>
    </submittedName>
</protein>
<evidence type="ECO:0000313" key="1">
    <source>
        <dbReference type="EMBL" id="KAI0057668.1"/>
    </source>
</evidence>
<reference evidence="1" key="1">
    <citation type="submission" date="2021-03" db="EMBL/GenBank/DDBJ databases">
        <authorList>
            <consortium name="DOE Joint Genome Institute"/>
            <person name="Ahrendt S."/>
            <person name="Looney B.P."/>
            <person name="Miyauchi S."/>
            <person name="Morin E."/>
            <person name="Drula E."/>
            <person name="Courty P.E."/>
            <person name="Chicoki N."/>
            <person name="Fauchery L."/>
            <person name="Kohler A."/>
            <person name="Kuo A."/>
            <person name="Labutti K."/>
            <person name="Pangilinan J."/>
            <person name="Lipzen A."/>
            <person name="Riley R."/>
            <person name="Andreopoulos W."/>
            <person name="He G."/>
            <person name="Johnson J."/>
            <person name="Barry K.W."/>
            <person name="Grigoriev I.V."/>
            <person name="Nagy L."/>
            <person name="Hibbett D."/>
            <person name="Henrissat B."/>
            <person name="Matheny P.B."/>
            <person name="Labbe J."/>
            <person name="Martin F."/>
        </authorList>
    </citation>
    <scope>NUCLEOTIDE SEQUENCE</scope>
    <source>
        <strain evidence="1">HHB10654</strain>
    </source>
</reference>
<sequence length="84" mass="9114">MCRVLCAFLGLDLEHAGSAALRVQGDGSVAPRDRPQGAASLFQKSPLPVLRELMVLRRKEMACLAAHRGQVLRSRRLGEDAFAA</sequence>
<organism evidence="1 2">
    <name type="scientific">Artomyces pyxidatus</name>
    <dbReference type="NCBI Taxonomy" id="48021"/>
    <lineage>
        <taxon>Eukaryota</taxon>
        <taxon>Fungi</taxon>
        <taxon>Dikarya</taxon>
        <taxon>Basidiomycota</taxon>
        <taxon>Agaricomycotina</taxon>
        <taxon>Agaricomycetes</taxon>
        <taxon>Russulales</taxon>
        <taxon>Auriscalpiaceae</taxon>
        <taxon>Artomyces</taxon>
    </lineage>
</organism>
<accession>A0ACB8SP77</accession>
<dbReference type="Proteomes" id="UP000814140">
    <property type="component" value="Unassembled WGS sequence"/>
</dbReference>
<keyword evidence="2" id="KW-1185">Reference proteome</keyword>
<comment type="caution">
    <text evidence="1">The sequence shown here is derived from an EMBL/GenBank/DDBJ whole genome shotgun (WGS) entry which is preliminary data.</text>
</comment>
<proteinExistence type="predicted"/>
<dbReference type="EMBL" id="MU277244">
    <property type="protein sequence ID" value="KAI0057668.1"/>
    <property type="molecule type" value="Genomic_DNA"/>
</dbReference>
<gene>
    <name evidence="1" type="ORF">BV25DRAFT_1830907</name>
</gene>
<name>A0ACB8SP77_9AGAM</name>